<feature type="transmembrane region" description="Helical" evidence="6">
    <location>
        <begin position="177"/>
        <end position="197"/>
    </location>
</feature>
<dbReference type="NCBIfam" id="TIGR00784">
    <property type="entry name" value="citMHS"/>
    <property type="match status" value="1"/>
</dbReference>
<dbReference type="PATRIC" id="fig|1310607.3.peg.3031"/>
<keyword evidence="3 6" id="KW-0812">Transmembrane</keyword>
<dbReference type="GO" id="GO:0016020">
    <property type="term" value="C:membrane"/>
    <property type="evidence" value="ECO:0007669"/>
    <property type="project" value="UniProtKB-SubCell"/>
</dbReference>
<dbReference type="GO" id="GO:0015137">
    <property type="term" value="F:citrate transmembrane transporter activity"/>
    <property type="evidence" value="ECO:0007669"/>
    <property type="project" value="InterPro"/>
</dbReference>
<comment type="caution">
    <text evidence="8">The sequence shown here is derived from an EMBL/GenBank/DDBJ whole genome shotgun (WGS) entry which is preliminary data.</text>
</comment>
<dbReference type="Proteomes" id="UP000021108">
    <property type="component" value="Unassembled WGS sequence"/>
</dbReference>
<keyword evidence="2" id="KW-0813">Transport</keyword>
<feature type="transmembrane region" description="Helical" evidence="6">
    <location>
        <begin position="138"/>
        <end position="157"/>
    </location>
</feature>
<evidence type="ECO:0000313" key="8">
    <source>
        <dbReference type="EMBL" id="EXC05602.1"/>
    </source>
</evidence>
<feature type="transmembrane region" description="Helical" evidence="6">
    <location>
        <begin position="22"/>
        <end position="43"/>
    </location>
</feature>
<dbReference type="InterPro" id="IPR004680">
    <property type="entry name" value="Cit_transptr-like_dom"/>
</dbReference>
<organism evidence="8 9">
    <name type="scientific">Acinetobacter baumannii 625974</name>
    <dbReference type="NCBI Taxonomy" id="1310607"/>
    <lineage>
        <taxon>Bacteria</taxon>
        <taxon>Pseudomonadati</taxon>
        <taxon>Pseudomonadota</taxon>
        <taxon>Gammaproteobacteria</taxon>
        <taxon>Moraxellales</taxon>
        <taxon>Moraxellaceae</taxon>
        <taxon>Acinetobacter</taxon>
        <taxon>Acinetobacter calcoaceticus/baumannii complex</taxon>
    </lineage>
</organism>
<gene>
    <name evidence="8" type="ORF">J506_3130</name>
</gene>
<evidence type="ECO:0000256" key="2">
    <source>
        <dbReference type="ARBA" id="ARBA00022448"/>
    </source>
</evidence>
<keyword evidence="5 6" id="KW-0472">Membrane</keyword>
<dbReference type="RefSeq" id="WP_000959905.1">
    <property type="nucleotide sequence ID" value="NZ_JEXD01000034.1"/>
</dbReference>
<evidence type="ECO:0000256" key="6">
    <source>
        <dbReference type="SAM" id="Phobius"/>
    </source>
</evidence>
<keyword evidence="4 6" id="KW-1133">Transmembrane helix</keyword>
<accession>A0A009QF94</accession>
<dbReference type="EMBL" id="JEXD01000034">
    <property type="protein sequence ID" value="EXC05602.1"/>
    <property type="molecule type" value="Genomic_DNA"/>
</dbReference>
<reference evidence="8 9" key="1">
    <citation type="submission" date="2014-02" db="EMBL/GenBank/DDBJ databases">
        <title>Comparative genomics and transcriptomics to identify genetic mechanisms underlying the emergence of carbapenem resistant Acinetobacter baumannii (CRAb).</title>
        <authorList>
            <person name="Harris A.D."/>
            <person name="Johnson K.J."/>
            <person name="George J."/>
            <person name="Shefchek K."/>
            <person name="Daugherty S.C."/>
            <person name="Parankush S."/>
            <person name="Sadzewicz L."/>
            <person name="Tallon L."/>
            <person name="Sengamalay N."/>
            <person name="Hazen T.H."/>
            <person name="Rasko D.A."/>
        </authorList>
    </citation>
    <scope>NUCLEOTIDE SEQUENCE [LARGE SCALE GENOMIC DNA]</scope>
    <source>
        <strain evidence="8 9">625974</strain>
    </source>
</reference>
<evidence type="ECO:0000313" key="9">
    <source>
        <dbReference type="Proteomes" id="UP000021108"/>
    </source>
</evidence>
<protein>
    <submittedName>
        <fullName evidence="8">Citrate transporter family protein</fullName>
    </submittedName>
</protein>
<evidence type="ECO:0000256" key="3">
    <source>
        <dbReference type="ARBA" id="ARBA00022692"/>
    </source>
</evidence>
<evidence type="ECO:0000256" key="5">
    <source>
        <dbReference type="ARBA" id="ARBA00023136"/>
    </source>
</evidence>
<proteinExistence type="predicted"/>
<dbReference type="AlphaFoldDB" id="A0A009QF94"/>
<feature type="transmembrane region" description="Helical" evidence="6">
    <location>
        <begin position="55"/>
        <end position="79"/>
    </location>
</feature>
<dbReference type="InterPro" id="IPR014738">
    <property type="entry name" value="Citrate_transporter"/>
</dbReference>
<sequence>MLVFLSYSMIAVFMYAVMSKRLSALTALVIIPVIFALLTGHVADMSSMMIDGIKLLAPTGIMITFAILYFCMMTDAGLFNPLIQFIIKIVKGDPLKIVVGTGILGICVGLDGDGATTYIIVATALLPLYKKIGIRPQVMATVLLLSIGVMNILPWAGPFSRAASALKVDPTGLFLQMLPVMCAGLIWVIFVAFYLGLKERKRLGIHEIKPDDDLIHHEQNTKSWKSWFNLILTILLVFSMIKGYLPLAPLFILAFCIGLVVNFPELSEQKKLVAKYADSVLAVSSLIFAAGIFVGIMTGTGMIEAIAQHLISIIPESSGSYLSSITAFISMPFTYILTNDAFYFGILPILAETASHYGISANEMAIASLIGQPIHLLSPMVASTYLLCSLTNVDYGENQKASILWCTGTCLVMYVAALVIGLI</sequence>
<feature type="transmembrane region" description="Helical" evidence="6">
    <location>
        <begin position="227"/>
        <end position="260"/>
    </location>
</feature>
<name>A0A009QF94_ACIBA</name>
<feature type="transmembrane region" description="Helical" evidence="6">
    <location>
        <begin position="402"/>
        <end position="422"/>
    </location>
</feature>
<comment type="subcellular location">
    <subcellularLocation>
        <location evidence="1">Membrane</location>
        <topology evidence="1">Multi-pass membrane protein</topology>
    </subcellularLocation>
</comment>
<feature type="domain" description="Citrate transporter-like" evidence="7">
    <location>
        <begin position="13"/>
        <end position="371"/>
    </location>
</feature>
<dbReference type="Pfam" id="PF03600">
    <property type="entry name" value="CitMHS"/>
    <property type="match status" value="1"/>
</dbReference>
<evidence type="ECO:0000259" key="7">
    <source>
        <dbReference type="Pfam" id="PF03600"/>
    </source>
</evidence>
<feature type="transmembrane region" description="Helical" evidence="6">
    <location>
        <begin position="280"/>
        <end position="307"/>
    </location>
</feature>
<evidence type="ECO:0000256" key="1">
    <source>
        <dbReference type="ARBA" id="ARBA00004141"/>
    </source>
</evidence>
<evidence type="ECO:0000256" key="4">
    <source>
        <dbReference type="ARBA" id="ARBA00022989"/>
    </source>
</evidence>